<evidence type="ECO:0000313" key="2">
    <source>
        <dbReference type="EMBL" id="PNV65243.1"/>
    </source>
</evidence>
<dbReference type="InterPro" id="IPR006680">
    <property type="entry name" value="Amidohydro-rel"/>
</dbReference>
<dbReference type="NCBIfam" id="NF011990">
    <property type="entry name" value="PRK15446.2-6"/>
    <property type="match status" value="1"/>
</dbReference>
<dbReference type="EMBL" id="PPEL01000040">
    <property type="protein sequence ID" value="PNV65243.1"/>
    <property type="molecule type" value="Genomic_DNA"/>
</dbReference>
<dbReference type="Gene3D" id="3.20.20.140">
    <property type="entry name" value="Metal-dependent hydrolases"/>
    <property type="match status" value="1"/>
</dbReference>
<dbReference type="Gene3D" id="2.30.40.10">
    <property type="entry name" value="Urease, subunit C, domain 1"/>
    <property type="match status" value="2"/>
</dbReference>
<feature type="domain" description="Amidohydrolase-related" evidence="1">
    <location>
        <begin position="229"/>
        <end position="379"/>
    </location>
</feature>
<dbReference type="AlphaFoldDB" id="A0A2K2U4H5"/>
<accession>A0A2K2U4H5</accession>
<keyword evidence="3" id="KW-1185">Reference proteome</keyword>
<dbReference type="PANTHER" id="PTHR43135:SF3">
    <property type="entry name" value="ALPHA-D-RIBOSE 1-METHYLPHOSPHONATE 5-TRIPHOSPHATE DIPHOSPHATASE"/>
    <property type="match status" value="1"/>
</dbReference>
<dbReference type="Pfam" id="PF01979">
    <property type="entry name" value="Amidohydro_1"/>
    <property type="match status" value="1"/>
</dbReference>
<dbReference type="InterPro" id="IPR051781">
    <property type="entry name" value="Metallo-dep_Hydrolase"/>
</dbReference>
<dbReference type="RefSeq" id="WP_103262965.1">
    <property type="nucleotide sequence ID" value="NZ_PPEL01000040.1"/>
</dbReference>
<comment type="caution">
    <text evidence="2">The sequence shown here is derived from an EMBL/GenBank/DDBJ whole genome shotgun (WGS) entry which is preliminary data.</text>
</comment>
<sequence>MNANSCIIRGGSVVCADRVLPDHDVVIVDGRIAAIEPVGAHDFDVQSDAALGALPVVDARGAYVTPGLIDVHSDYVENVASPRPSVVMDLNTSLYKADRELVSHGITTIFHSLSVYGAHIFDHKPIRNFGNVSALIDRVAAMRGGEERDHLIRHRLHMRVELDSVDLYDDIERYLRSGKVDLVSFMDHTPGQGQYRDLLLFGETLKGYRDVTDEEVREIIQQQQESEKLSYAQIAKLADIARGRGISIASHDDDSAEKLAFMDGLQATISEFPISLDIAREARARGMHTVAGAPNVMLGHSHSGNLSAREAVTAGAIDVLCSDYYPAALLDAVFALRDACGLDIAQAFALVTINPAKAAGIADEVGSLAVGKRADVLLVREISCGAAGATAGADVVGAVRSGARGAVDADACAGAAANAQGAHTMPTVTRAFVGGHSVFRSHYPDQPLGYGRDADEARAFGAAGAGGTVGAGGTGVAGVGVAGAGAASGMDVALVGNAAVASASFPSVAEVR</sequence>
<proteinExistence type="predicted"/>
<dbReference type="InterPro" id="IPR011059">
    <property type="entry name" value="Metal-dep_hydrolase_composite"/>
</dbReference>
<dbReference type="NCBIfam" id="NF011987">
    <property type="entry name" value="PRK15446.2-3"/>
    <property type="match status" value="1"/>
</dbReference>
<name>A0A2K2U4H5_9ACTN</name>
<dbReference type="NCBIfam" id="NF011984">
    <property type="entry name" value="PRK15446.1-5"/>
    <property type="match status" value="1"/>
</dbReference>
<reference evidence="2 3" key="1">
    <citation type="journal article" date="2018" name="Int. J. Syst. Evol. Microbiol.">
        <title>Rubneribacter badeniensis gen. nov., sp. nov. and Enteroscipio rubneri gen. nov., sp. nov., new members of the Eggerthellaceae isolated from human faeces.</title>
        <authorList>
            <person name="Danylec N."/>
            <person name="Gobl A."/>
            <person name="Stoll D.A."/>
            <person name="Hetzer B."/>
            <person name="Kulling S.E."/>
            <person name="Huch M."/>
        </authorList>
    </citation>
    <scope>NUCLEOTIDE SEQUENCE [LARGE SCALE GENOMIC DNA]</scope>
    <source>
        <strain evidence="2 3">ResAG-85</strain>
    </source>
</reference>
<evidence type="ECO:0000313" key="3">
    <source>
        <dbReference type="Proteomes" id="UP000236488"/>
    </source>
</evidence>
<organism evidence="2 3">
    <name type="scientific">Rubneribacter badeniensis</name>
    <dbReference type="NCBI Taxonomy" id="2070688"/>
    <lineage>
        <taxon>Bacteria</taxon>
        <taxon>Bacillati</taxon>
        <taxon>Actinomycetota</taxon>
        <taxon>Coriobacteriia</taxon>
        <taxon>Eggerthellales</taxon>
        <taxon>Eggerthellaceae</taxon>
        <taxon>Rubneribacter</taxon>
    </lineage>
</organism>
<protein>
    <submittedName>
        <fullName evidence="2">Alpha-D-ribose 1-methylphosphonate 5-triphosphate diphosphatase</fullName>
    </submittedName>
</protein>
<dbReference type="Proteomes" id="UP000236488">
    <property type="component" value="Unassembled WGS sequence"/>
</dbReference>
<dbReference type="SUPFAM" id="SSF51556">
    <property type="entry name" value="Metallo-dependent hydrolases"/>
    <property type="match status" value="1"/>
</dbReference>
<dbReference type="SUPFAM" id="SSF51338">
    <property type="entry name" value="Composite domain of metallo-dependent hydrolases"/>
    <property type="match status" value="1"/>
</dbReference>
<evidence type="ECO:0000259" key="1">
    <source>
        <dbReference type="Pfam" id="PF01979"/>
    </source>
</evidence>
<dbReference type="PANTHER" id="PTHR43135">
    <property type="entry name" value="ALPHA-D-RIBOSE 1-METHYLPHOSPHONATE 5-TRIPHOSPHATE DIPHOSPHATASE"/>
    <property type="match status" value="1"/>
</dbReference>
<gene>
    <name evidence="2" type="ORF">C2L80_07680</name>
</gene>
<dbReference type="InterPro" id="IPR032466">
    <property type="entry name" value="Metal_Hydrolase"/>
</dbReference>
<dbReference type="GO" id="GO:0016810">
    <property type="term" value="F:hydrolase activity, acting on carbon-nitrogen (but not peptide) bonds"/>
    <property type="evidence" value="ECO:0007669"/>
    <property type="project" value="InterPro"/>
</dbReference>